<dbReference type="Proteomes" id="UP000260644">
    <property type="component" value="Unassembled WGS sequence"/>
</dbReference>
<protein>
    <submittedName>
        <fullName evidence="1">Uncharacterized protein</fullName>
    </submittedName>
</protein>
<evidence type="ECO:0000313" key="2">
    <source>
        <dbReference type="Proteomes" id="UP000260644"/>
    </source>
</evidence>
<accession>A0A3E1Y4L0</accession>
<sequence>MRPYLKMTIIFCLTLSKFTIAQQNRALYKVVKIDSVENVYTIYISRNDSIFKICSQKNGSNICNNLIVVGKHYPFILKSIVAKSINGVSLMNVNRFITAIDFYGTTIEFDTITTEKDIYISGNLKGLCFQKEPLPNYKLYGPPPSNLSTRDFIYNKVSKNVFVYNIRNASNSFNGAKPEDILEMGTEYYTSLLPDPGYGLIMSIDTMNLEYPIKNFKVYKIFINGFEYEKGQVHSKTNYLFLENNFLVAIDTSDNYPGYIKYISGQFYPTRISEDFKIDLNNPSSCLDYLKFRMYIHQVDSIKFERRVKEGLIFTGYSQTKKSKVEILLKKKDLERPIILRYPS</sequence>
<evidence type="ECO:0000313" key="1">
    <source>
        <dbReference type="EMBL" id="RFS19407.1"/>
    </source>
</evidence>
<reference evidence="1 2" key="1">
    <citation type="submission" date="2018-07" db="EMBL/GenBank/DDBJ databases">
        <title>Chitinophaga K2CV101002-2 sp. nov., isolated from a monsoon evergreen broad-leaved forest soil.</title>
        <authorList>
            <person name="Lv Y."/>
        </authorList>
    </citation>
    <scope>NUCLEOTIDE SEQUENCE [LARGE SCALE GENOMIC DNA]</scope>
    <source>
        <strain evidence="1 2">GDMCC 1.1288</strain>
    </source>
</reference>
<dbReference type="EMBL" id="QPMM01000013">
    <property type="protein sequence ID" value="RFS19407.1"/>
    <property type="molecule type" value="Genomic_DNA"/>
</dbReference>
<dbReference type="OrthoDB" id="684833at2"/>
<organism evidence="1 2">
    <name type="scientific">Chitinophaga silvatica</name>
    <dbReference type="NCBI Taxonomy" id="2282649"/>
    <lineage>
        <taxon>Bacteria</taxon>
        <taxon>Pseudomonadati</taxon>
        <taxon>Bacteroidota</taxon>
        <taxon>Chitinophagia</taxon>
        <taxon>Chitinophagales</taxon>
        <taxon>Chitinophagaceae</taxon>
        <taxon>Chitinophaga</taxon>
    </lineage>
</organism>
<dbReference type="RefSeq" id="WP_116978062.1">
    <property type="nucleotide sequence ID" value="NZ_QPMM01000013.1"/>
</dbReference>
<proteinExistence type="predicted"/>
<comment type="caution">
    <text evidence="1">The sequence shown here is derived from an EMBL/GenBank/DDBJ whole genome shotgun (WGS) entry which is preliminary data.</text>
</comment>
<keyword evidence="2" id="KW-1185">Reference proteome</keyword>
<gene>
    <name evidence="1" type="ORF">DVR12_22495</name>
</gene>
<name>A0A3E1Y4L0_9BACT</name>
<dbReference type="AlphaFoldDB" id="A0A3E1Y4L0"/>